<gene>
    <name evidence="1" type="ORF">KHU32_18080</name>
</gene>
<reference evidence="1 2" key="1">
    <citation type="submission" date="2021-05" db="EMBL/GenBank/DDBJ databases">
        <title>Roseococcus sp. XZZS9, whole genome shotgun sequencing project.</title>
        <authorList>
            <person name="Zhao G."/>
            <person name="Shen L."/>
        </authorList>
    </citation>
    <scope>NUCLEOTIDE SEQUENCE [LARGE SCALE GENOMIC DNA]</scope>
    <source>
        <strain evidence="1 2">XZZS9</strain>
    </source>
</reference>
<dbReference type="EMBL" id="JAHCDA010000003">
    <property type="protein sequence ID" value="MBS7812863.1"/>
    <property type="molecule type" value="Genomic_DNA"/>
</dbReference>
<evidence type="ECO:0000313" key="1">
    <source>
        <dbReference type="EMBL" id="MBS7812863.1"/>
    </source>
</evidence>
<name>A0ABS5QH98_9PROT</name>
<sequence>MPRHTDELIGKATALLTCPGGRKRLTIMACKGNFHVWSSALVPSDTKSDKLPDPLQLYEGSTITLPAAPAYVVQGGKESNHLRYRWG</sequence>
<protein>
    <submittedName>
        <fullName evidence="1">Uncharacterized protein</fullName>
    </submittedName>
</protein>
<accession>A0ABS5QH98</accession>
<proteinExistence type="predicted"/>
<organism evidence="1 2">
    <name type="scientific">Roseococcus pinisoli</name>
    <dbReference type="NCBI Taxonomy" id="2835040"/>
    <lineage>
        <taxon>Bacteria</taxon>
        <taxon>Pseudomonadati</taxon>
        <taxon>Pseudomonadota</taxon>
        <taxon>Alphaproteobacteria</taxon>
        <taxon>Acetobacterales</taxon>
        <taxon>Roseomonadaceae</taxon>
        <taxon>Roseococcus</taxon>
    </lineage>
</organism>
<comment type="caution">
    <text evidence="1">The sequence shown here is derived from an EMBL/GenBank/DDBJ whole genome shotgun (WGS) entry which is preliminary data.</text>
</comment>
<dbReference type="Proteomes" id="UP000766336">
    <property type="component" value="Unassembled WGS sequence"/>
</dbReference>
<evidence type="ECO:0000313" key="2">
    <source>
        <dbReference type="Proteomes" id="UP000766336"/>
    </source>
</evidence>
<dbReference type="RefSeq" id="WP_213671543.1">
    <property type="nucleotide sequence ID" value="NZ_JAHCDA010000003.1"/>
</dbReference>
<keyword evidence="2" id="KW-1185">Reference proteome</keyword>